<proteinExistence type="predicted"/>
<accession>A0ABW8IDT0</accession>
<dbReference type="PANTHER" id="PTHR39339:SF1">
    <property type="entry name" value="CHAD DOMAIN-CONTAINING PROTEIN"/>
    <property type="match status" value="1"/>
</dbReference>
<protein>
    <submittedName>
        <fullName evidence="2">CHAD domain-containing protein</fullName>
    </submittedName>
</protein>
<dbReference type="Gene3D" id="1.40.20.10">
    <property type="entry name" value="CHAD domain"/>
    <property type="match status" value="1"/>
</dbReference>
<dbReference type="RefSeq" id="WP_380016445.1">
    <property type="nucleotide sequence ID" value="NZ_JADIKI010000021.1"/>
</dbReference>
<dbReference type="Proteomes" id="UP001620409">
    <property type="component" value="Unassembled WGS sequence"/>
</dbReference>
<dbReference type="SMART" id="SM00880">
    <property type="entry name" value="CHAD"/>
    <property type="match status" value="1"/>
</dbReference>
<evidence type="ECO:0000313" key="3">
    <source>
        <dbReference type="Proteomes" id="UP001620409"/>
    </source>
</evidence>
<comment type="caution">
    <text evidence="2">The sequence shown here is derived from an EMBL/GenBank/DDBJ whole genome shotgun (WGS) entry which is preliminary data.</text>
</comment>
<name>A0ABW8IDT0_9GAMM</name>
<dbReference type="InterPro" id="IPR038186">
    <property type="entry name" value="CHAD_dom_sf"/>
</dbReference>
<dbReference type="EMBL" id="JADIKI010000021">
    <property type="protein sequence ID" value="MFK2853324.1"/>
    <property type="molecule type" value="Genomic_DNA"/>
</dbReference>
<keyword evidence="3" id="KW-1185">Reference proteome</keyword>
<dbReference type="Pfam" id="PF05235">
    <property type="entry name" value="CHAD"/>
    <property type="match status" value="1"/>
</dbReference>
<reference evidence="2 3" key="1">
    <citation type="submission" date="2020-10" db="EMBL/GenBank/DDBJ databases">
        <title>Phylogeny of dyella-like bacteria.</title>
        <authorList>
            <person name="Fu J."/>
        </authorList>
    </citation>
    <scope>NUCLEOTIDE SEQUENCE [LARGE SCALE GENOMIC DNA]</scope>
    <source>
        <strain evidence="2 3">DHG40</strain>
    </source>
</reference>
<gene>
    <name evidence="2" type="ORF">ISP18_01770</name>
</gene>
<evidence type="ECO:0000313" key="2">
    <source>
        <dbReference type="EMBL" id="MFK2853324.1"/>
    </source>
</evidence>
<feature type="domain" description="CHAD" evidence="1">
    <location>
        <begin position="2"/>
        <end position="253"/>
    </location>
</feature>
<evidence type="ECO:0000259" key="1">
    <source>
        <dbReference type="SMART" id="SM00880"/>
    </source>
</evidence>
<dbReference type="InterPro" id="IPR007899">
    <property type="entry name" value="CHAD_dom"/>
</dbReference>
<dbReference type="PANTHER" id="PTHR39339">
    <property type="entry name" value="SLR1444 PROTEIN"/>
    <property type="match status" value="1"/>
</dbReference>
<organism evidence="2 3">
    <name type="scientific">Dyella humi</name>
    <dbReference type="NCBI Taxonomy" id="1770547"/>
    <lineage>
        <taxon>Bacteria</taxon>
        <taxon>Pseudomonadati</taxon>
        <taxon>Pseudomonadota</taxon>
        <taxon>Gammaproteobacteria</taxon>
        <taxon>Lysobacterales</taxon>
        <taxon>Rhodanobacteraceae</taxon>
        <taxon>Dyella</taxon>
    </lineage>
</organism>
<sequence length="255" mass="29671">MVAGECRTLQRTLAMRKDRQKGIHEARKSCRRLRAMLPFLPPEQPTEAIDQALRAVVHGFSPQRDAHIAARTAQLLATQHRTWLTPEVIQGLENHAAQVLEETLRDDPNWQHRRVEARRIIDTLEVLPWQAIRPSVAKRTLKKTARKMKKAHEEAEAQRTPEASHHWRRRTRKLRYQLELLRKARRMAGMKKHKTKAYGDWARHLSATTDQLGWRQDFQIFLQTVEQLPNSTDVRALRRALRSKSAGWSLANPPA</sequence>